<reference evidence="12" key="1">
    <citation type="submission" date="2019-11" db="EMBL/GenBank/DDBJ databases">
        <title>Burkholderia cenocepacia CF.</title>
        <authorList>
            <person name="Vianna E.F."/>
            <person name="Marques E.A."/>
            <person name="Albano R.M."/>
            <person name="Leao R.S."/>
        </authorList>
    </citation>
    <scope>NUCLEOTIDE SEQUENCE</scope>
    <source>
        <strain evidence="12">MS-2140</strain>
    </source>
</reference>
<dbReference type="PANTHER" id="PTHR34501">
    <property type="entry name" value="PROTEIN YDDL-RELATED"/>
    <property type="match status" value="1"/>
</dbReference>
<evidence type="ECO:0000313" key="12">
    <source>
        <dbReference type="EMBL" id="NDV75472.1"/>
    </source>
</evidence>
<dbReference type="InterPro" id="IPR050298">
    <property type="entry name" value="Gram-neg_bact_OMP"/>
</dbReference>
<evidence type="ECO:0000256" key="6">
    <source>
        <dbReference type="ARBA" id="ARBA00022729"/>
    </source>
</evidence>
<evidence type="ECO:0000256" key="9">
    <source>
        <dbReference type="ARBA" id="ARBA00023136"/>
    </source>
</evidence>
<comment type="subunit">
    <text evidence="2">Homotrimer.</text>
</comment>
<keyword evidence="6" id="KW-0732">Signal</keyword>
<dbReference type="Pfam" id="PF13609">
    <property type="entry name" value="Porin_4"/>
    <property type="match status" value="1"/>
</dbReference>
<feature type="domain" description="Porin" evidence="11">
    <location>
        <begin position="30"/>
        <end position="360"/>
    </location>
</feature>
<evidence type="ECO:0000259" key="11">
    <source>
        <dbReference type="Pfam" id="PF13609"/>
    </source>
</evidence>
<evidence type="ECO:0000256" key="8">
    <source>
        <dbReference type="ARBA" id="ARBA00023114"/>
    </source>
</evidence>
<name>A0A6B2MKY8_9BURK</name>
<keyword evidence="3" id="KW-0813">Transport</keyword>
<dbReference type="InterPro" id="IPR023614">
    <property type="entry name" value="Porin_dom_sf"/>
</dbReference>
<keyword evidence="8" id="KW-0626">Porin</keyword>
<protein>
    <submittedName>
        <fullName evidence="12">Porin</fullName>
    </submittedName>
</protein>
<dbReference type="AlphaFoldDB" id="A0A6B2MKY8"/>
<keyword evidence="7" id="KW-0406">Ion transport</keyword>
<keyword evidence="4" id="KW-1134">Transmembrane beta strand</keyword>
<gene>
    <name evidence="12" type="ORF">GFJ35_25860</name>
</gene>
<accession>A0A6B2MKY8</accession>
<dbReference type="EMBL" id="JAAEAM010000032">
    <property type="protein sequence ID" value="NDV75472.1"/>
    <property type="molecule type" value="Genomic_DNA"/>
</dbReference>
<evidence type="ECO:0000256" key="1">
    <source>
        <dbReference type="ARBA" id="ARBA00004571"/>
    </source>
</evidence>
<dbReference type="CDD" id="cd00342">
    <property type="entry name" value="gram_neg_porins"/>
    <property type="match status" value="1"/>
</dbReference>
<proteinExistence type="predicted"/>
<keyword evidence="10" id="KW-0998">Cell outer membrane</keyword>
<evidence type="ECO:0000256" key="10">
    <source>
        <dbReference type="ARBA" id="ARBA00023237"/>
    </source>
</evidence>
<dbReference type="GO" id="GO:0009279">
    <property type="term" value="C:cell outer membrane"/>
    <property type="evidence" value="ECO:0007669"/>
    <property type="project" value="UniProtKB-SubCell"/>
</dbReference>
<keyword evidence="5" id="KW-0812">Transmembrane</keyword>
<evidence type="ECO:0000256" key="5">
    <source>
        <dbReference type="ARBA" id="ARBA00022692"/>
    </source>
</evidence>
<sequence>MADAASTSVQIDSHYLFNNTMKNCMLIAGAAVAAALSVAARAEGSVTLYGTIDTGVAYLNHAEGGKSRVSMSSGALSANEWGLTGSEALGGDMNAIFTLENNFDVGTGQLDGGRLFGSKAFVGVASATWGTLTLGRQNDPVTDLVQPITADAFSGLFAPPGDVDNYDSSVTFSNAVKWTSAAWHGVTVAAMVSPGGVAGASGSGLAYAGAFGYADGPLSAAAGYLHVDNGNALRSTRGASSADSFFNSAVNRAYASARSIEVARAGVQYAIGNVTVGAAFSFSEYRPDASSTFVHAQRYRNGSAFAQWQALPSLLTIVGYNFTWSGGDSSARYHQVNAGVDYLLSKRTDLYTTVGYQHANGFNGTGPAQAVIGSYNVDAGTNSQLLAIVGIRHRF</sequence>
<comment type="caution">
    <text evidence="12">The sequence shown here is derived from an EMBL/GenBank/DDBJ whole genome shotgun (WGS) entry which is preliminary data.</text>
</comment>
<evidence type="ECO:0000256" key="7">
    <source>
        <dbReference type="ARBA" id="ARBA00023065"/>
    </source>
</evidence>
<evidence type="ECO:0000256" key="4">
    <source>
        <dbReference type="ARBA" id="ARBA00022452"/>
    </source>
</evidence>
<evidence type="ECO:0000256" key="2">
    <source>
        <dbReference type="ARBA" id="ARBA00011233"/>
    </source>
</evidence>
<dbReference type="InterPro" id="IPR033900">
    <property type="entry name" value="Gram_neg_porin_domain"/>
</dbReference>
<dbReference type="SUPFAM" id="SSF56935">
    <property type="entry name" value="Porins"/>
    <property type="match status" value="1"/>
</dbReference>
<dbReference type="Gene3D" id="2.40.160.10">
    <property type="entry name" value="Porin"/>
    <property type="match status" value="1"/>
</dbReference>
<dbReference type="GO" id="GO:0046930">
    <property type="term" value="C:pore complex"/>
    <property type="evidence" value="ECO:0007669"/>
    <property type="project" value="UniProtKB-KW"/>
</dbReference>
<dbReference type="GO" id="GO:0006811">
    <property type="term" value="P:monoatomic ion transport"/>
    <property type="evidence" value="ECO:0007669"/>
    <property type="project" value="UniProtKB-KW"/>
</dbReference>
<organism evidence="12">
    <name type="scientific">Burkholderia cenocepacia</name>
    <dbReference type="NCBI Taxonomy" id="95486"/>
    <lineage>
        <taxon>Bacteria</taxon>
        <taxon>Pseudomonadati</taxon>
        <taxon>Pseudomonadota</taxon>
        <taxon>Betaproteobacteria</taxon>
        <taxon>Burkholderiales</taxon>
        <taxon>Burkholderiaceae</taxon>
        <taxon>Burkholderia</taxon>
        <taxon>Burkholderia cepacia complex</taxon>
    </lineage>
</organism>
<evidence type="ECO:0000256" key="3">
    <source>
        <dbReference type="ARBA" id="ARBA00022448"/>
    </source>
</evidence>
<comment type="subcellular location">
    <subcellularLocation>
        <location evidence="1">Cell outer membrane</location>
        <topology evidence="1">Multi-pass membrane protein</topology>
    </subcellularLocation>
</comment>
<dbReference type="PANTHER" id="PTHR34501:SF9">
    <property type="entry name" value="MAJOR OUTER MEMBRANE PROTEIN P.IA"/>
    <property type="match status" value="1"/>
</dbReference>
<dbReference type="GO" id="GO:0015288">
    <property type="term" value="F:porin activity"/>
    <property type="evidence" value="ECO:0007669"/>
    <property type="project" value="UniProtKB-KW"/>
</dbReference>
<keyword evidence="9" id="KW-0472">Membrane</keyword>